<dbReference type="Pfam" id="PF13374">
    <property type="entry name" value="TPR_10"/>
    <property type="match status" value="1"/>
</dbReference>
<dbReference type="Proteomes" id="UP000244855">
    <property type="component" value="Unassembled WGS sequence"/>
</dbReference>
<dbReference type="Pfam" id="PF13424">
    <property type="entry name" value="TPR_12"/>
    <property type="match status" value="1"/>
</dbReference>
<dbReference type="PROSITE" id="PS50293">
    <property type="entry name" value="TPR_REGION"/>
    <property type="match status" value="1"/>
</dbReference>
<evidence type="ECO:0000313" key="2">
    <source>
        <dbReference type="EMBL" id="PVH90979.1"/>
    </source>
</evidence>
<dbReference type="InterPro" id="IPR053137">
    <property type="entry name" value="NLR-like"/>
</dbReference>
<feature type="domain" description="DUF7779" evidence="1">
    <location>
        <begin position="30"/>
        <end position="101"/>
    </location>
</feature>
<evidence type="ECO:0000313" key="3">
    <source>
        <dbReference type="Proteomes" id="UP000244855"/>
    </source>
</evidence>
<organism evidence="2 3">
    <name type="scientific">Periconia macrospinosa</name>
    <dbReference type="NCBI Taxonomy" id="97972"/>
    <lineage>
        <taxon>Eukaryota</taxon>
        <taxon>Fungi</taxon>
        <taxon>Dikarya</taxon>
        <taxon>Ascomycota</taxon>
        <taxon>Pezizomycotina</taxon>
        <taxon>Dothideomycetes</taxon>
        <taxon>Pleosporomycetidae</taxon>
        <taxon>Pleosporales</taxon>
        <taxon>Massarineae</taxon>
        <taxon>Periconiaceae</taxon>
        <taxon>Periconia</taxon>
    </lineage>
</organism>
<evidence type="ECO:0000259" key="1">
    <source>
        <dbReference type="Pfam" id="PF25000"/>
    </source>
</evidence>
<dbReference type="InterPro" id="IPR056681">
    <property type="entry name" value="DUF7779"/>
</dbReference>
<protein>
    <recommendedName>
        <fullName evidence="1">DUF7779 domain-containing protein</fullName>
    </recommendedName>
</protein>
<dbReference type="SUPFAM" id="SSF48452">
    <property type="entry name" value="TPR-like"/>
    <property type="match status" value="1"/>
</dbReference>
<feature type="non-terminal residue" evidence="2">
    <location>
        <position position="1"/>
    </location>
</feature>
<name>A0A2V1D041_9PLEO</name>
<dbReference type="EMBL" id="KZ806008">
    <property type="protein sequence ID" value="PVH90979.1"/>
    <property type="molecule type" value="Genomic_DNA"/>
</dbReference>
<dbReference type="PANTHER" id="PTHR46082">
    <property type="entry name" value="ATP/GTP-BINDING PROTEIN-RELATED"/>
    <property type="match status" value="1"/>
</dbReference>
<dbReference type="InterPro" id="IPR011990">
    <property type="entry name" value="TPR-like_helical_dom_sf"/>
</dbReference>
<accession>A0A2V1D041</accession>
<dbReference type="Pfam" id="PF25000">
    <property type="entry name" value="DUF7779"/>
    <property type="match status" value="1"/>
</dbReference>
<gene>
    <name evidence="2" type="ORF">DM02DRAFT_509339</name>
</gene>
<keyword evidence="3" id="KW-1185">Reference proteome</keyword>
<reference evidence="2 3" key="1">
    <citation type="journal article" date="2018" name="Sci. Rep.">
        <title>Comparative genomics provides insights into the lifestyle and reveals functional heterogeneity of dark septate endophytic fungi.</title>
        <authorList>
            <person name="Knapp D.G."/>
            <person name="Nemeth J.B."/>
            <person name="Barry K."/>
            <person name="Hainaut M."/>
            <person name="Henrissat B."/>
            <person name="Johnson J."/>
            <person name="Kuo A."/>
            <person name="Lim J.H.P."/>
            <person name="Lipzen A."/>
            <person name="Nolan M."/>
            <person name="Ohm R.A."/>
            <person name="Tamas L."/>
            <person name="Grigoriev I.V."/>
            <person name="Spatafora J.W."/>
            <person name="Nagy L.G."/>
            <person name="Kovacs G.M."/>
        </authorList>
    </citation>
    <scope>NUCLEOTIDE SEQUENCE [LARGE SCALE GENOMIC DNA]</scope>
    <source>
        <strain evidence="2 3">DSE2036</strain>
    </source>
</reference>
<dbReference type="Gene3D" id="1.25.40.10">
    <property type="entry name" value="Tetratricopeptide repeat domain"/>
    <property type="match status" value="1"/>
</dbReference>
<dbReference type="AlphaFoldDB" id="A0A2V1D041"/>
<proteinExistence type="predicted"/>
<sequence>DVGDSRRDGRASNSIIATWQISFEHIRTNMPTAAHLLSLMSLFDCQGIPESLLHDRYQLDEDGEADFEDDIHTLTSYSLVEMSADGRKFEMHRLVQFSTKTWLELNDELERWKERFATLMDDSYPVGRHENWTVCQALFPHAQAAVECRPSDARALEAWASVLFKAAWYASEMGQYDIGKTMDRSALDAREVLLGDEHLDTLTSMSNLALVLQYQGKYEAAEEMNRRALEGSEKTLGKEHPDTLTSVNNLAGVLRYQGKYKAAEEMNRRALEGREKALGKDHPSTLTSVSNLALLLLDQGKYEAAEEMNRRALE</sequence>
<dbReference type="PANTHER" id="PTHR46082:SF6">
    <property type="entry name" value="AAA+ ATPASE DOMAIN-CONTAINING PROTEIN-RELATED"/>
    <property type="match status" value="1"/>
</dbReference>
<feature type="non-terminal residue" evidence="2">
    <location>
        <position position="314"/>
    </location>
</feature>
<dbReference type="OrthoDB" id="1658288at2759"/>
<dbReference type="STRING" id="97972.A0A2V1D041"/>